<dbReference type="SUPFAM" id="SSF56112">
    <property type="entry name" value="Protein kinase-like (PK-like)"/>
    <property type="match status" value="1"/>
</dbReference>
<dbReference type="Gene3D" id="1.10.510.10">
    <property type="entry name" value="Transferase(Phosphotransferase) domain 1"/>
    <property type="match status" value="1"/>
</dbReference>
<accession>M2R6J6</accession>
<dbReference type="EMBL" id="KB445805">
    <property type="protein sequence ID" value="EMD33827.1"/>
    <property type="molecule type" value="Genomic_DNA"/>
</dbReference>
<evidence type="ECO:0000259" key="2">
    <source>
        <dbReference type="PROSITE" id="PS50011"/>
    </source>
</evidence>
<feature type="region of interest" description="Disordered" evidence="1">
    <location>
        <begin position="1"/>
        <end position="34"/>
    </location>
</feature>
<evidence type="ECO:0000313" key="3">
    <source>
        <dbReference type="EMBL" id="EMD33827.1"/>
    </source>
</evidence>
<name>M2R6J6_CERS8</name>
<dbReference type="InterPro" id="IPR008266">
    <property type="entry name" value="Tyr_kinase_AS"/>
</dbReference>
<dbReference type="Pfam" id="PF17667">
    <property type="entry name" value="Pkinase_fungal"/>
    <property type="match status" value="2"/>
</dbReference>
<dbReference type="InterPro" id="IPR040976">
    <property type="entry name" value="Pkinase_fungal"/>
</dbReference>
<evidence type="ECO:0000313" key="4">
    <source>
        <dbReference type="Proteomes" id="UP000016930"/>
    </source>
</evidence>
<dbReference type="PANTHER" id="PTHR38248:SF2">
    <property type="entry name" value="FUNK1 11"/>
    <property type="match status" value="1"/>
</dbReference>
<dbReference type="InterPro" id="IPR011009">
    <property type="entry name" value="Kinase-like_dom_sf"/>
</dbReference>
<dbReference type="OrthoDB" id="3271155at2759"/>
<proteinExistence type="predicted"/>
<feature type="domain" description="Protein kinase" evidence="2">
    <location>
        <begin position="302"/>
        <end position="681"/>
    </location>
</feature>
<evidence type="ECO:0000256" key="1">
    <source>
        <dbReference type="SAM" id="MobiDB-lite"/>
    </source>
</evidence>
<organism evidence="3 4">
    <name type="scientific">Ceriporiopsis subvermispora (strain B)</name>
    <name type="common">White-rot fungus</name>
    <name type="synonym">Gelatoporia subvermispora</name>
    <dbReference type="NCBI Taxonomy" id="914234"/>
    <lineage>
        <taxon>Eukaryota</taxon>
        <taxon>Fungi</taxon>
        <taxon>Dikarya</taxon>
        <taxon>Basidiomycota</taxon>
        <taxon>Agaricomycotina</taxon>
        <taxon>Agaricomycetes</taxon>
        <taxon>Polyporales</taxon>
        <taxon>Gelatoporiaceae</taxon>
        <taxon>Gelatoporia</taxon>
    </lineage>
</organism>
<dbReference type="Proteomes" id="UP000016930">
    <property type="component" value="Unassembled WGS sequence"/>
</dbReference>
<sequence length="685" mass="78135">MSDPIISPRNNPVSQHFSSMDNIPSDHEAGYAAHTESSRSMIEVDLRGNIEWDDPSVFIHLGVGDVDHDFVVQAKTLFEQNDRLKSARTMLKHIAADASKQETAMYPHLSRIFTFIECLQDKFGKTARIRFCQSSTMQLIIEDSDSWHYPWNKPDYSGVSAEKIEDPGKRWWDRYSWCEIKAHASDRPKAYGSNDAKSIVVQTANYARLHMSGRPFQLFSIGLLIYGDEFCVGIYDRAGVRFSPSYNIWDEFDTFIRVVRCITTNMTPIQLGQDPTVTQLTDVQRELWIATLRANGLSTSEYVADEAVYEVSLGSTDNRRWVTIGTPVWVSLSLFGRGTLVWRVLNKAALDLRVMKNAWHSGARTPESEIYKLIEGEHPGVARFDSGADVRFPGTDLIISTASIRGRGDEDSANSAILHRVFIFPVGRSLYKARSELELLKGIRAALRGHEFLCDQYVLHRDISVGNILLSSEDSPPEGAEGFLMDLELARYSAPRIELETLGPVRMPTGQVLHDVQVKHSRWDVDLTKRGAPMTGTLQFMAVELLESLAESSRAVKLRQQPRLLPVEHQTHHDVESFIWVLIYSLMRRVLLKDRPNVTDEEKEWLQDFKIRFTQYFGRTSPSGIIHQRYGKETWGIVQLYPVFFSRPVRELIETLNRQFILREQERLTHAVVLGAMDKAIRQLS</sequence>
<dbReference type="PROSITE" id="PS50011">
    <property type="entry name" value="PROTEIN_KINASE_DOM"/>
    <property type="match status" value="1"/>
</dbReference>
<dbReference type="GO" id="GO:0005524">
    <property type="term" value="F:ATP binding"/>
    <property type="evidence" value="ECO:0007669"/>
    <property type="project" value="InterPro"/>
</dbReference>
<reference evidence="3 4" key="1">
    <citation type="journal article" date="2012" name="Proc. Natl. Acad. Sci. U.S.A.">
        <title>Comparative genomics of Ceriporiopsis subvermispora and Phanerochaete chrysosporium provide insight into selective ligninolysis.</title>
        <authorList>
            <person name="Fernandez-Fueyo E."/>
            <person name="Ruiz-Duenas F.J."/>
            <person name="Ferreira P."/>
            <person name="Floudas D."/>
            <person name="Hibbett D.S."/>
            <person name="Canessa P."/>
            <person name="Larrondo L.F."/>
            <person name="James T.Y."/>
            <person name="Seelenfreund D."/>
            <person name="Lobos S."/>
            <person name="Polanco R."/>
            <person name="Tello M."/>
            <person name="Honda Y."/>
            <person name="Watanabe T."/>
            <person name="Watanabe T."/>
            <person name="Ryu J.S."/>
            <person name="Kubicek C.P."/>
            <person name="Schmoll M."/>
            <person name="Gaskell J."/>
            <person name="Hammel K.E."/>
            <person name="St John F.J."/>
            <person name="Vanden Wymelenberg A."/>
            <person name="Sabat G."/>
            <person name="Splinter BonDurant S."/>
            <person name="Syed K."/>
            <person name="Yadav J.S."/>
            <person name="Doddapaneni H."/>
            <person name="Subramanian V."/>
            <person name="Lavin J.L."/>
            <person name="Oguiza J.A."/>
            <person name="Perez G."/>
            <person name="Pisabarro A.G."/>
            <person name="Ramirez L."/>
            <person name="Santoyo F."/>
            <person name="Master E."/>
            <person name="Coutinho P.M."/>
            <person name="Henrissat B."/>
            <person name="Lombard V."/>
            <person name="Magnuson J.K."/>
            <person name="Kuees U."/>
            <person name="Hori C."/>
            <person name="Igarashi K."/>
            <person name="Samejima M."/>
            <person name="Held B.W."/>
            <person name="Barry K.W."/>
            <person name="LaButti K.M."/>
            <person name="Lapidus A."/>
            <person name="Lindquist E.A."/>
            <person name="Lucas S.M."/>
            <person name="Riley R."/>
            <person name="Salamov A.A."/>
            <person name="Hoffmeister D."/>
            <person name="Schwenk D."/>
            <person name="Hadar Y."/>
            <person name="Yarden O."/>
            <person name="de Vries R.P."/>
            <person name="Wiebenga A."/>
            <person name="Stenlid J."/>
            <person name="Eastwood D."/>
            <person name="Grigoriev I.V."/>
            <person name="Berka R.M."/>
            <person name="Blanchette R.A."/>
            <person name="Kersten P."/>
            <person name="Martinez A.T."/>
            <person name="Vicuna R."/>
            <person name="Cullen D."/>
        </authorList>
    </citation>
    <scope>NUCLEOTIDE SEQUENCE [LARGE SCALE GENOMIC DNA]</scope>
    <source>
        <strain evidence="3 4">B</strain>
    </source>
</reference>
<dbReference type="GO" id="GO:0004672">
    <property type="term" value="F:protein kinase activity"/>
    <property type="evidence" value="ECO:0007669"/>
    <property type="project" value="InterPro"/>
</dbReference>
<dbReference type="PROSITE" id="PS00109">
    <property type="entry name" value="PROTEIN_KINASE_TYR"/>
    <property type="match status" value="1"/>
</dbReference>
<dbReference type="STRING" id="914234.M2R6J6"/>
<dbReference type="PANTHER" id="PTHR38248">
    <property type="entry name" value="FUNK1 6"/>
    <property type="match status" value="1"/>
</dbReference>
<protein>
    <recommendedName>
        <fullName evidence="2">Protein kinase domain-containing protein</fullName>
    </recommendedName>
</protein>
<keyword evidence="4" id="KW-1185">Reference proteome</keyword>
<dbReference type="InterPro" id="IPR000719">
    <property type="entry name" value="Prot_kinase_dom"/>
</dbReference>
<dbReference type="HOGENOM" id="CLU_012171_1_0_1"/>
<feature type="compositionally biased region" description="Polar residues" evidence="1">
    <location>
        <begin position="8"/>
        <end position="22"/>
    </location>
</feature>
<dbReference type="AlphaFoldDB" id="M2R6J6"/>
<gene>
    <name evidence="3" type="ORF">CERSUDRAFT_126048</name>
</gene>